<evidence type="ECO:0000313" key="1">
    <source>
        <dbReference type="EMBL" id="EON69062.1"/>
    </source>
</evidence>
<organism evidence="1 2">
    <name type="scientific">Coniosporium apollinis (strain CBS 100218)</name>
    <name type="common">Rock-inhabiting black yeast</name>
    <dbReference type="NCBI Taxonomy" id="1168221"/>
    <lineage>
        <taxon>Eukaryota</taxon>
        <taxon>Fungi</taxon>
        <taxon>Dikarya</taxon>
        <taxon>Ascomycota</taxon>
        <taxon>Pezizomycotina</taxon>
        <taxon>Dothideomycetes</taxon>
        <taxon>Dothideomycetes incertae sedis</taxon>
        <taxon>Coniosporium</taxon>
    </lineage>
</organism>
<dbReference type="Proteomes" id="UP000016924">
    <property type="component" value="Unassembled WGS sequence"/>
</dbReference>
<gene>
    <name evidence="1" type="ORF">W97_08375</name>
</gene>
<sequence length="181" mass="20403">MRTNAFVKEAFLTKSRCVLKCIEFKCKSIDELGKKEITMLNIMAIYGYKLFDPGEKAWQVKMPFILQSMHRNKELASPSVSINAPIQFKDELFGEERLRGEVCNFDLLMEWQHLCETSHIRPGIDATGGIQIRLIDVVDLCIIEYEGPAGDLPLWSSRAGKYTGSVPRALGAKKHIGSPNL</sequence>
<protein>
    <submittedName>
        <fullName evidence="1">Uncharacterized protein</fullName>
    </submittedName>
</protein>
<reference evidence="2" key="1">
    <citation type="submission" date="2012-06" db="EMBL/GenBank/DDBJ databases">
        <title>The genome sequence of Coniosporium apollinis CBS 100218.</title>
        <authorList>
            <consortium name="The Broad Institute Genome Sequencing Platform"/>
            <person name="Cuomo C."/>
            <person name="Gorbushina A."/>
            <person name="Noack S."/>
            <person name="Walker B."/>
            <person name="Young S.K."/>
            <person name="Zeng Q."/>
            <person name="Gargeya S."/>
            <person name="Fitzgerald M."/>
            <person name="Haas B."/>
            <person name="Abouelleil A."/>
            <person name="Alvarado L."/>
            <person name="Arachchi H.M."/>
            <person name="Berlin A.M."/>
            <person name="Chapman S.B."/>
            <person name="Goldberg J."/>
            <person name="Griggs A."/>
            <person name="Gujja S."/>
            <person name="Hansen M."/>
            <person name="Howarth C."/>
            <person name="Imamovic A."/>
            <person name="Larimer J."/>
            <person name="McCowan C."/>
            <person name="Montmayeur A."/>
            <person name="Murphy C."/>
            <person name="Neiman D."/>
            <person name="Pearson M."/>
            <person name="Priest M."/>
            <person name="Roberts A."/>
            <person name="Saif S."/>
            <person name="Shea T."/>
            <person name="Sisk P."/>
            <person name="Sykes S."/>
            <person name="Wortman J."/>
            <person name="Nusbaum C."/>
            <person name="Birren B."/>
        </authorList>
    </citation>
    <scope>NUCLEOTIDE SEQUENCE [LARGE SCALE GENOMIC DNA]</scope>
    <source>
        <strain evidence="2">CBS 100218</strain>
    </source>
</reference>
<dbReference type="HOGENOM" id="CLU_1488933_0_0_1"/>
<dbReference type="GeneID" id="19905686"/>
<dbReference type="RefSeq" id="XP_007784379.1">
    <property type="nucleotide sequence ID" value="XM_007786189.1"/>
</dbReference>
<proteinExistence type="predicted"/>
<dbReference type="OrthoDB" id="2958217at2759"/>
<name>R7Z4H2_CONA1</name>
<accession>R7Z4H2</accession>
<dbReference type="AlphaFoldDB" id="R7Z4H2"/>
<keyword evidence="2" id="KW-1185">Reference proteome</keyword>
<evidence type="ECO:0000313" key="2">
    <source>
        <dbReference type="Proteomes" id="UP000016924"/>
    </source>
</evidence>
<dbReference type="EMBL" id="JH767605">
    <property type="protein sequence ID" value="EON69062.1"/>
    <property type="molecule type" value="Genomic_DNA"/>
</dbReference>